<dbReference type="RefSeq" id="WP_258424116.1">
    <property type="nucleotide sequence ID" value="NZ_JANAEZ010000006.1"/>
</dbReference>
<feature type="compositionally biased region" description="Basic residues" evidence="1">
    <location>
        <begin position="1"/>
        <end position="11"/>
    </location>
</feature>
<dbReference type="EMBL" id="JANSUY010000013">
    <property type="protein sequence ID" value="MCR9016267.1"/>
    <property type="molecule type" value="Genomic_DNA"/>
</dbReference>
<dbReference type="AlphaFoldDB" id="A0A9X2P6G0"/>
<proteinExistence type="predicted"/>
<protein>
    <submittedName>
        <fullName evidence="2">Uncharacterized protein</fullName>
    </submittedName>
</protein>
<feature type="region of interest" description="Disordered" evidence="1">
    <location>
        <begin position="1"/>
        <end position="23"/>
    </location>
</feature>
<sequence>MAKEKKVKRPKNQKETLADEWDFSDGFGGIPENVSLTKNIGCASNSGDKNKISSKNFPKTD</sequence>
<comment type="caution">
    <text evidence="2">The sequence shown here is derived from an EMBL/GenBank/DDBJ whole genome shotgun (WGS) entry which is preliminary data.</text>
</comment>
<accession>A0A9X2P6G0</accession>
<name>A0A9X2P6G0_9BACT</name>
<feature type="region of interest" description="Disordered" evidence="1">
    <location>
        <begin position="41"/>
        <end position="61"/>
    </location>
</feature>
<organism evidence="2 3">
    <name type="scientific">Aquiflexum gelatinilyticum</name>
    <dbReference type="NCBI Taxonomy" id="2961943"/>
    <lineage>
        <taxon>Bacteria</taxon>
        <taxon>Pseudomonadati</taxon>
        <taxon>Bacteroidota</taxon>
        <taxon>Cytophagia</taxon>
        <taxon>Cytophagales</taxon>
        <taxon>Cyclobacteriaceae</taxon>
        <taxon>Aquiflexum</taxon>
    </lineage>
</organism>
<evidence type="ECO:0000313" key="3">
    <source>
        <dbReference type="Proteomes" id="UP001142175"/>
    </source>
</evidence>
<reference evidence="2" key="1">
    <citation type="submission" date="2022-08" db="EMBL/GenBank/DDBJ databases">
        <authorList>
            <person name="Zhang D."/>
        </authorList>
    </citation>
    <scope>NUCLEOTIDE SEQUENCE</scope>
    <source>
        <strain evidence="2">XJ19-11</strain>
    </source>
</reference>
<dbReference type="Proteomes" id="UP001142175">
    <property type="component" value="Unassembled WGS sequence"/>
</dbReference>
<keyword evidence="3" id="KW-1185">Reference proteome</keyword>
<gene>
    <name evidence="2" type="ORF">NU887_14575</name>
</gene>
<evidence type="ECO:0000256" key="1">
    <source>
        <dbReference type="SAM" id="MobiDB-lite"/>
    </source>
</evidence>
<evidence type="ECO:0000313" key="2">
    <source>
        <dbReference type="EMBL" id="MCR9016267.1"/>
    </source>
</evidence>